<name>A0A2N5M274_9BACI</name>
<organism evidence="2 3">
    <name type="scientific">Peribacillus deserti</name>
    <dbReference type="NCBI Taxonomy" id="673318"/>
    <lineage>
        <taxon>Bacteria</taxon>
        <taxon>Bacillati</taxon>
        <taxon>Bacillota</taxon>
        <taxon>Bacilli</taxon>
        <taxon>Bacillales</taxon>
        <taxon>Bacillaceae</taxon>
        <taxon>Peribacillus</taxon>
    </lineage>
</organism>
<evidence type="ECO:0000259" key="1">
    <source>
        <dbReference type="SMART" id="SM01058"/>
    </source>
</evidence>
<evidence type="ECO:0000313" key="2">
    <source>
        <dbReference type="EMBL" id="PLT28467.1"/>
    </source>
</evidence>
<dbReference type="InterPro" id="IPR052531">
    <property type="entry name" value="CarD-like_regulator"/>
</dbReference>
<dbReference type="EMBL" id="PGUY01000060">
    <property type="protein sequence ID" value="PLT28467.1"/>
    <property type="molecule type" value="Genomic_DNA"/>
</dbReference>
<dbReference type="GO" id="GO:0009303">
    <property type="term" value="P:rRNA transcription"/>
    <property type="evidence" value="ECO:0007669"/>
    <property type="project" value="TreeGrafter"/>
</dbReference>
<dbReference type="Pfam" id="PF21095">
    <property type="entry name" value="CarD_C"/>
    <property type="match status" value="1"/>
</dbReference>
<accession>A0A2N5M274</accession>
<dbReference type="SMART" id="SM01058">
    <property type="entry name" value="CarD_TRCF"/>
    <property type="match status" value="1"/>
</dbReference>
<dbReference type="AlphaFoldDB" id="A0A2N5M274"/>
<dbReference type="PANTHER" id="PTHR38447">
    <property type="entry name" value="TRANSCRIPTION FACTOR YDEB-RELATED"/>
    <property type="match status" value="1"/>
</dbReference>
<dbReference type="Gene3D" id="1.20.58.1290">
    <property type="entry name" value="CarD-like, C-terminal domain"/>
    <property type="match status" value="1"/>
</dbReference>
<dbReference type="PANTHER" id="PTHR38447:SF1">
    <property type="entry name" value="RNA POLYMERASE-BINDING TRANSCRIPTION FACTOR CARD"/>
    <property type="match status" value="1"/>
</dbReference>
<dbReference type="OrthoDB" id="9786074at2"/>
<dbReference type="RefSeq" id="WP_101644857.1">
    <property type="nucleotide sequence ID" value="NZ_PGUY01000060.1"/>
</dbReference>
<dbReference type="SUPFAM" id="SSF141259">
    <property type="entry name" value="CarD-like"/>
    <property type="match status" value="1"/>
</dbReference>
<reference evidence="2 3" key="1">
    <citation type="submission" date="2017-11" db="EMBL/GenBank/DDBJ databases">
        <title>Comparitive Functional Genomics of Dry Heat Resistant strains isolated from the Viking Spacecraft.</title>
        <authorList>
            <person name="Seuylemezian A."/>
            <person name="Cooper K."/>
            <person name="Vaishampayan P."/>
        </authorList>
    </citation>
    <scope>NUCLEOTIDE SEQUENCE [LARGE SCALE GENOMIC DNA]</scope>
    <source>
        <strain evidence="2 3">V1-29</strain>
    </source>
</reference>
<dbReference type="Gene3D" id="2.40.10.170">
    <property type="match status" value="1"/>
</dbReference>
<dbReference type="InterPro" id="IPR003711">
    <property type="entry name" value="CarD-like/TRCF_RID"/>
</dbReference>
<evidence type="ECO:0000313" key="3">
    <source>
        <dbReference type="Proteomes" id="UP000234748"/>
    </source>
</evidence>
<dbReference type="InterPro" id="IPR042215">
    <property type="entry name" value="CarD-like_C"/>
</dbReference>
<comment type="caution">
    <text evidence="2">The sequence shown here is derived from an EMBL/GenBank/DDBJ whole genome shotgun (WGS) entry which is preliminary data.</text>
</comment>
<feature type="domain" description="CarD-like/TRCF RNAP-interacting" evidence="1">
    <location>
        <begin position="1"/>
        <end position="110"/>
    </location>
</feature>
<dbReference type="InterPro" id="IPR036101">
    <property type="entry name" value="CarD-like/TRCF_RID_sf"/>
</dbReference>
<dbReference type="InterPro" id="IPR048792">
    <property type="entry name" value="CarD_C"/>
</dbReference>
<gene>
    <name evidence="2" type="ORF">CUU66_18360</name>
</gene>
<protein>
    <submittedName>
        <fullName evidence="2">Transcription factor YdeB</fullName>
    </submittedName>
</protein>
<proteinExistence type="predicted"/>
<sequence>MFEIGDNIMYPMHGAGVIRGIEEKEIQGVTRKYYEIQLPMHNMQLLIPIDQGNSRIRLVADALSMDLVLDIFHHGESDPSLTWKQRYKINSDKMKTGSLQEGAEVVRDLRRMQNEKKLSSNEKHMLDKASLILIEELSLIMGITEGQAAELLKI</sequence>
<dbReference type="Pfam" id="PF02559">
    <property type="entry name" value="CarD_TRCF_RID"/>
    <property type="match status" value="1"/>
</dbReference>
<dbReference type="Proteomes" id="UP000234748">
    <property type="component" value="Unassembled WGS sequence"/>
</dbReference>
<keyword evidence="3" id="KW-1185">Reference proteome</keyword>